<keyword evidence="4" id="KW-1185">Reference proteome</keyword>
<feature type="compositionally biased region" description="Polar residues" evidence="1">
    <location>
        <begin position="631"/>
        <end position="659"/>
    </location>
</feature>
<comment type="caution">
    <text evidence="3">The sequence shown here is derived from an EMBL/GenBank/DDBJ whole genome shotgun (WGS) entry which is preliminary data.</text>
</comment>
<protein>
    <recommendedName>
        <fullName evidence="2">DUF4283 domain-containing protein</fullName>
    </recommendedName>
</protein>
<reference evidence="3" key="1">
    <citation type="submission" date="2023-12" db="EMBL/GenBank/DDBJ databases">
        <title>Genome assembly of Anisodus tanguticus.</title>
        <authorList>
            <person name="Wang Y.-J."/>
        </authorList>
    </citation>
    <scope>NUCLEOTIDE SEQUENCE</scope>
    <source>
        <strain evidence="3">KB-2021</strain>
        <tissue evidence="3">Leaf</tissue>
    </source>
</reference>
<evidence type="ECO:0000313" key="4">
    <source>
        <dbReference type="Proteomes" id="UP001291623"/>
    </source>
</evidence>
<feature type="compositionally biased region" description="Low complexity" evidence="1">
    <location>
        <begin position="584"/>
        <end position="609"/>
    </location>
</feature>
<dbReference type="Pfam" id="PF14111">
    <property type="entry name" value="DUF4283"/>
    <property type="match status" value="2"/>
</dbReference>
<dbReference type="InterPro" id="IPR025558">
    <property type="entry name" value="DUF4283"/>
</dbReference>
<feature type="compositionally biased region" description="Polar residues" evidence="1">
    <location>
        <begin position="316"/>
        <end position="332"/>
    </location>
</feature>
<feature type="compositionally biased region" description="Pro residues" evidence="1">
    <location>
        <begin position="305"/>
        <end position="315"/>
    </location>
</feature>
<accession>A0AAE1VSQ2</accession>
<feature type="compositionally biased region" description="Polar residues" evidence="1">
    <location>
        <begin position="478"/>
        <end position="490"/>
    </location>
</feature>
<dbReference type="InterPro" id="IPR040256">
    <property type="entry name" value="At4g02000-like"/>
</dbReference>
<feature type="domain" description="DUF4283" evidence="2">
    <location>
        <begin position="777"/>
        <end position="864"/>
    </location>
</feature>
<feature type="region of interest" description="Disordered" evidence="1">
    <location>
        <begin position="293"/>
        <end position="333"/>
    </location>
</feature>
<feature type="compositionally biased region" description="Pro residues" evidence="1">
    <location>
        <begin position="520"/>
        <end position="531"/>
    </location>
</feature>
<feature type="region of interest" description="Disordered" evidence="1">
    <location>
        <begin position="1090"/>
        <end position="1127"/>
    </location>
</feature>
<dbReference type="AlphaFoldDB" id="A0AAE1VSQ2"/>
<feature type="domain" description="DUF4283" evidence="2">
    <location>
        <begin position="86"/>
        <end position="174"/>
    </location>
</feature>
<dbReference type="Proteomes" id="UP001291623">
    <property type="component" value="Unassembled WGS sequence"/>
</dbReference>
<evidence type="ECO:0000256" key="1">
    <source>
        <dbReference type="SAM" id="MobiDB-lite"/>
    </source>
</evidence>
<feature type="compositionally biased region" description="Polar residues" evidence="1">
    <location>
        <begin position="425"/>
        <end position="439"/>
    </location>
</feature>
<dbReference type="PANTHER" id="PTHR31286:SF179">
    <property type="entry name" value="RNASE H TYPE-1 DOMAIN-CONTAINING PROTEIN"/>
    <property type="match status" value="1"/>
</dbReference>
<proteinExistence type="predicted"/>
<feature type="compositionally biased region" description="Polar residues" evidence="1">
    <location>
        <begin position="392"/>
        <end position="402"/>
    </location>
</feature>
<feature type="region of interest" description="Disordered" evidence="1">
    <location>
        <begin position="980"/>
        <end position="1055"/>
    </location>
</feature>
<feature type="compositionally biased region" description="Acidic residues" evidence="1">
    <location>
        <begin position="667"/>
        <end position="683"/>
    </location>
</feature>
<evidence type="ECO:0000259" key="2">
    <source>
        <dbReference type="Pfam" id="PF14111"/>
    </source>
</evidence>
<dbReference type="EMBL" id="JAVYJV010000004">
    <property type="protein sequence ID" value="KAK4371634.1"/>
    <property type="molecule type" value="Genomic_DNA"/>
</dbReference>
<feature type="region of interest" description="Disordered" evidence="1">
    <location>
        <begin position="1"/>
        <end position="25"/>
    </location>
</feature>
<organism evidence="3 4">
    <name type="scientific">Anisodus tanguticus</name>
    <dbReference type="NCBI Taxonomy" id="243964"/>
    <lineage>
        <taxon>Eukaryota</taxon>
        <taxon>Viridiplantae</taxon>
        <taxon>Streptophyta</taxon>
        <taxon>Embryophyta</taxon>
        <taxon>Tracheophyta</taxon>
        <taxon>Spermatophyta</taxon>
        <taxon>Magnoliopsida</taxon>
        <taxon>eudicotyledons</taxon>
        <taxon>Gunneridae</taxon>
        <taxon>Pentapetalae</taxon>
        <taxon>asterids</taxon>
        <taxon>lamiids</taxon>
        <taxon>Solanales</taxon>
        <taxon>Solanaceae</taxon>
        <taxon>Solanoideae</taxon>
        <taxon>Hyoscyameae</taxon>
        <taxon>Anisodus</taxon>
    </lineage>
</organism>
<feature type="region of interest" description="Disordered" evidence="1">
    <location>
        <begin position="477"/>
        <end position="612"/>
    </location>
</feature>
<gene>
    <name evidence="3" type="ORF">RND71_007018</name>
</gene>
<feature type="compositionally biased region" description="Pro residues" evidence="1">
    <location>
        <begin position="552"/>
        <end position="569"/>
    </location>
</feature>
<evidence type="ECO:0000313" key="3">
    <source>
        <dbReference type="EMBL" id="KAK4371634.1"/>
    </source>
</evidence>
<name>A0AAE1VSQ2_9SOLA</name>
<feature type="compositionally biased region" description="Gly residues" evidence="1">
    <location>
        <begin position="1091"/>
        <end position="1107"/>
    </location>
</feature>
<feature type="region of interest" description="Disordered" evidence="1">
    <location>
        <begin position="391"/>
        <end position="439"/>
    </location>
</feature>
<dbReference type="PANTHER" id="PTHR31286">
    <property type="entry name" value="GLYCINE-RICH CELL WALL STRUCTURAL PROTEIN 1.8-LIKE"/>
    <property type="match status" value="1"/>
</dbReference>
<feature type="compositionally biased region" description="Polar residues" evidence="1">
    <location>
        <begin position="1028"/>
        <end position="1055"/>
    </location>
</feature>
<feature type="region of interest" description="Disordered" evidence="1">
    <location>
        <begin position="631"/>
        <end position="683"/>
    </location>
</feature>
<sequence>MATTATGRPPPEVVQPPTTSPNIPTPLDYSKLFKPSVLNHHVFAAGGQNPSSGGGNTTVPFKPITYLHGEPTIRFNKEEIELMINQQDLRFAVVGKFSYGWPEISSLRTSIPKQCELKGEVRIGLLCNRHVLIRCSLFEDYLALMSKPNWNIQEKGTIFSMRTFKWSTWFDSEEETSLVVTWISLLGLPPTYFGEAQLFSIAAAAGRPLAIDVATKNKTRPSCARVKIEIDLLKEHPKRFQIEAADETGIKSKWYPFRYDFLPKYCTNCKLQGHELSGCWKLHPELMPEKEQGIEKGKEAAAKPGNPPNPQPPTSLPSRQNPTPKTTNSIPNFHQGWVTITNKKHKKNHVQNRKQPNTTVQAAGTVVPTNGRIGKIAPPVTTAVSLVAAGNPNKNPIGNPSIPTKPPTNPKTAHQKPKTPKAVNPNPNLHNPTSLSSEIPTGNAIIPATEATTAPPLSSGNQRKTADLPPETLAGITANPTHIDNPTRPGNPTHLITYPVPSDPPIGNPTGLPKPHTQNHPPPPTKNPKPPSLVVFGSPIETLPAPLIGLPHPNPNPTPLAHPHPPNPSPISSYPSPIIPNPSPNTQIIQPNNASPSLSDSGSNSNPNSQAKLNPAALAYNPIPFDPHLSLSPQPCTLNKSNSDIPSASHTRTPSVTSSARRKWCETDGEDVTDEEADGDKVEEEEMEVEEKELGKDASVDQPGQIVVQEKELSPIAIEAFFERVRTITAINGGTSSPCGNASPMSSSIPIKPIVYLHGEPTVRFEKKEVEVMIHQQNLNLAVIGKFSHGWPEIGLLRTAIPKQCGLKAEVNIGLLCDRHVLIRCTIAEDYDTLMSRQTFEIKEKNKPYLMRTFKWDVTFNPDEETRFAYGWISFPGLPPHFHGESSLFSMAASVGIPISIDSATRNKTRPSSARVKVEVDLLKVHPKSVLIQVGEGAEITSTQQRIRYDFLPKYCTNCKLQGHDSIGCWKLNPELRPNKANPTVAGGSTAAGGEKSKSHPTHPPLSSTSHPTNSEWQTVNHRRKTTGKGNQNPPQNTKNPSNSLENPIPTTGTVKTTSLAVGNTVQATENTILQKNTFFEISDAGNPTGILGGAGNPTGTLGGAGDPTGTLPKHPPPSRQPTHPKP</sequence>